<accession>A0ACC1H9H1</accession>
<comment type="caution">
    <text evidence="1">The sequence shown here is derived from an EMBL/GenBank/DDBJ whole genome shotgun (WGS) entry which is preliminary data.</text>
</comment>
<reference evidence="1" key="1">
    <citation type="submission" date="2022-06" db="EMBL/GenBank/DDBJ databases">
        <title>Phylogenomic reconstructions and comparative analyses of Kickxellomycotina fungi.</title>
        <authorList>
            <person name="Reynolds N.K."/>
            <person name="Stajich J.E."/>
            <person name="Barry K."/>
            <person name="Grigoriev I.V."/>
            <person name="Crous P."/>
            <person name="Smith M.E."/>
        </authorList>
    </citation>
    <scope>NUCLEOTIDE SEQUENCE</scope>
    <source>
        <strain evidence="1">RSA 2271</strain>
    </source>
</reference>
<evidence type="ECO:0000313" key="1">
    <source>
        <dbReference type="EMBL" id="KAJ1672891.1"/>
    </source>
</evidence>
<name>A0ACC1H9H1_9FUNG</name>
<dbReference type="Proteomes" id="UP001145114">
    <property type="component" value="Unassembled WGS sequence"/>
</dbReference>
<evidence type="ECO:0000313" key="2">
    <source>
        <dbReference type="Proteomes" id="UP001145114"/>
    </source>
</evidence>
<gene>
    <name evidence="1" type="ORF">EV182_006283</name>
</gene>
<keyword evidence="2" id="KW-1185">Reference proteome</keyword>
<dbReference type="EMBL" id="JAMZIH010007674">
    <property type="protein sequence ID" value="KAJ1672891.1"/>
    <property type="molecule type" value="Genomic_DNA"/>
</dbReference>
<protein>
    <submittedName>
        <fullName evidence="1">Uncharacterized protein</fullName>
    </submittedName>
</protein>
<proteinExistence type="predicted"/>
<sequence>MSTDITSTQDLQQQQRQQAPRPSRMPVLFLSHGGPNLLSDEEYPLDRGVGKGLREIGTYIRNLKPRAILIASAHWQAEPEVIHVNQQQITPLIYDFYGFPDEYYSQTFNHVGSPELARQVVETLGRDGIMARAVNRGMDHGAWVVLKKAGLENAGFPIVEMSIFRSDDMQRHIDLGRALASLREQGVLIIGSGMAVHNLRDMWGISQVPDYVPAFDKHLDEIVLHTR</sequence>
<organism evidence="1 2">
    <name type="scientific">Spiromyces aspiralis</name>
    <dbReference type="NCBI Taxonomy" id="68401"/>
    <lineage>
        <taxon>Eukaryota</taxon>
        <taxon>Fungi</taxon>
        <taxon>Fungi incertae sedis</taxon>
        <taxon>Zoopagomycota</taxon>
        <taxon>Kickxellomycotina</taxon>
        <taxon>Kickxellomycetes</taxon>
        <taxon>Kickxellales</taxon>
        <taxon>Kickxellaceae</taxon>
        <taxon>Spiromyces</taxon>
    </lineage>
</organism>
<feature type="non-terminal residue" evidence="1">
    <location>
        <position position="227"/>
    </location>
</feature>